<dbReference type="GO" id="GO:0008233">
    <property type="term" value="F:peptidase activity"/>
    <property type="evidence" value="ECO:0007669"/>
    <property type="project" value="UniProtKB-KW"/>
</dbReference>
<keyword evidence="1" id="KW-0645">Protease</keyword>
<keyword evidence="2" id="KW-1185">Reference proteome</keyword>
<reference evidence="1" key="2">
    <citation type="journal article" date="2022" name="Sci. Rep.">
        <title>In silico prediction of the enzymes involved in the degradation of the herbicide molinate by Gulosibacter molinativorax ON4T.</title>
        <authorList>
            <person name="Lopes A.R."/>
            <person name="Bunin E."/>
            <person name="Viana A.T."/>
            <person name="Froufe H."/>
            <person name="Munoz-Merida A."/>
            <person name="Pinho D."/>
            <person name="Figueiredo J."/>
            <person name="Barroso C."/>
            <person name="Vaz-Moreira I."/>
            <person name="Bellanger X."/>
            <person name="Egas C."/>
            <person name="Nunes O.C."/>
        </authorList>
    </citation>
    <scope>NUCLEOTIDE SEQUENCE</scope>
    <source>
        <strain evidence="1">ON4</strain>
    </source>
</reference>
<dbReference type="GO" id="GO:0006508">
    <property type="term" value="P:proteolysis"/>
    <property type="evidence" value="ECO:0007669"/>
    <property type="project" value="UniProtKB-KW"/>
</dbReference>
<sequence length="320" mass="36580">MSEIKPYTDLYERIAMLERRGMSIDRAFAQQWLENVGYYRLSGYWYPYRELRHGLRADRFVAGTAFADVAALYEFDRKLRTLVHDAVERIEVSLRAHLNESLGAIDPLSYLDPSNFRPTFAHDLWLQTTMRRVERARKRSEAIKHHDAKYDGSLPIWVLTEVLDFADVSKLYEALPSKMQWSIAEAMGVEVDVTALSKNQAQKAVKLHPLVRWFEHLAVIRNTSAHHARLWNQTFTPVGTAGLRTDARMSGLPVGQSERVFGALTVMGALLETTSPGTTWLTKVADLIEDSFLPIAGRSVKEMDFPAEWNNDPLWSRRAT</sequence>
<evidence type="ECO:0000313" key="2">
    <source>
        <dbReference type="Proteomes" id="UP001170379"/>
    </source>
</evidence>
<reference evidence="1" key="1">
    <citation type="submission" date="2018-03" db="EMBL/GenBank/DDBJ databases">
        <authorList>
            <person name="Nunes O.C."/>
            <person name="Lopes A.R."/>
            <person name="Froufe H."/>
            <person name="Munoz-Merida A."/>
            <person name="Barroso C."/>
            <person name="Egas C."/>
        </authorList>
    </citation>
    <scope>NUCLEOTIDE SEQUENCE</scope>
    <source>
        <strain evidence="1">ON4</strain>
    </source>
</reference>
<proteinExistence type="predicted"/>
<dbReference type="InterPro" id="IPR011664">
    <property type="entry name" value="Abi_system_AbiD/AbiF-like"/>
</dbReference>
<evidence type="ECO:0000313" key="1">
    <source>
        <dbReference type="EMBL" id="MDJ1372441.1"/>
    </source>
</evidence>
<dbReference type="Proteomes" id="UP001170379">
    <property type="component" value="Unassembled WGS sequence"/>
</dbReference>
<comment type="caution">
    <text evidence="1">The sequence shown here is derived from an EMBL/GenBank/DDBJ whole genome shotgun (WGS) entry which is preliminary data.</text>
</comment>
<name>A0ABT7CB55_9MICO</name>
<gene>
    <name evidence="1" type="ORF">C7K25_13890</name>
</gene>
<protein>
    <submittedName>
        <fullName evidence="1">CAAX protease</fullName>
    </submittedName>
</protein>
<keyword evidence="1" id="KW-0378">Hydrolase</keyword>
<accession>A0ABT7CB55</accession>
<dbReference type="EMBL" id="PXVD01000026">
    <property type="protein sequence ID" value="MDJ1372441.1"/>
    <property type="molecule type" value="Genomic_DNA"/>
</dbReference>
<dbReference type="Pfam" id="PF07751">
    <property type="entry name" value="Abi_2"/>
    <property type="match status" value="1"/>
</dbReference>
<dbReference type="RefSeq" id="WP_026937660.1">
    <property type="nucleotide sequence ID" value="NZ_CP028426.1"/>
</dbReference>
<organism evidence="1 2">
    <name type="scientific">Gulosibacter molinativorax</name>
    <dbReference type="NCBI Taxonomy" id="256821"/>
    <lineage>
        <taxon>Bacteria</taxon>
        <taxon>Bacillati</taxon>
        <taxon>Actinomycetota</taxon>
        <taxon>Actinomycetes</taxon>
        <taxon>Micrococcales</taxon>
        <taxon>Microbacteriaceae</taxon>
        <taxon>Gulosibacter</taxon>
    </lineage>
</organism>